<evidence type="ECO:0000313" key="2">
    <source>
        <dbReference type="Proteomes" id="UP000830236"/>
    </source>
</evidence>
<proteinExistence type="predicted"/>
<dbReference type="KEGG" id="agh:M3I41_06875"/>
<dbReference type="AlphaFoldDB" id="A0A2N6V1W4"/>
<name>A0A2N6V1W4_9ACTO</name>
<accession>A0A2N6V1W4</accession>
<organism evidence="1 2">
    <name type="scientific">Actinomyces graevenitzii</name>
    <dbReference type="NCBI Taxonomy" id="55565"/>
    <lineage>
        <taxon>Bacteria</taxon>
        <taxon>Bacillati</taxon>
        <taxon>Actinomycetota</taxon>
        <taxon>Actinomycetes</taxon>
        <taxon>Actinomycetales</taxon>
        <taxon>Actinomycetaceae</taxon>
        <taxon>Actinomyces</taxon>
    </lineage>
</organism>
<dbReference type="RefSeq" id="WP_005987546.1">
    <property type="nucleotide sequence ID" value="NZ_PNHV01000005.1"/>
</dbReference>
<dbReference type="Gene3D" id="2.20.25.10">
    <property type="match status" value="1"/>
</dbReference>
<sequence>MSQIAPWLRELLRDPVDVSPLTDAEHMPPTVLLVPGLGSLQAAPESGSVQVQAPGADYYLVNREATRAYPVRDGVAMLLPR</sequence>
<dbReference type="EMBL" id="CP097095">
    <property type="protein sequence ID" value="UQF79306.1"/>
    <property type="molecule type" value="Genomic_DNA"/>
</dbReference>
<protein>
    <submittedName>
        <fullName evidence="1">Uncharacterized protein</fullName>
    </submittedName>
</protein>
<dbReference type="Proteomes" id="UP000830236">
    <property type="component" value="Chromosome"/>
</dbReference>
<reference evidence="1" key="1">
    <citation type="submission" date="2022-05" db="EMBL/GenBank/DDBJ databases">
        <title>Using nanopore sequencing to obtain complete genomes from saliva samples.</title>
        <authorList>
            <person name="Baker J.L."/>
        </authorList>
    </citation>
    <scope>NUCLEOTIDE SEQUENCE</scope>
    <source>
        <strain evidence="1">JCVI-JB-Ag32</strain>
    </source>
</reference>
<evidence type="ECO:0000313" key="1">
    <source>
        <dbReference type="EMBL" id="UQF79306.1"/>
    </source>
</evidence>
<gene>
    <name evidence="1" type="ORF">M3I41_06875</name>
</gene>